<protein>
    <recommendedName>
        <fullName evidence="4">Nicotinate-nucleotide--dimethylbenzimidazole phosphoribosyltransferase</fullName>
        <ecNumber evidence="3">2.4.2.21</ecNumber>
    </recommendedName>
    <alternativeName>
        <fullName evidence="8">N(1)-alpha-phosphoribosyltransferase</fullName>
    </alternativeName>
</protein>
<dbReference type="EMBL" id="MLCF01000049">
    <property type="protein sequence ID" value="OIV37564.1"/>
    <property type="molecule type" value="Genomic_DNA"/>
</dbReference>
<name>A0A1J7C7Q3_9ACTN</name>
<comment type="catalytic activity">
    <reaction evidence="9">
        <text>5,6-dimethylbenzimidazole + nicotinate beta-D-ribonucleotide = alpha-ribazole 5'-phosphate + nicotinate + H(+)</text>
        <dbReference type="Rhea" id="RHEA:11196"/>
        <dbReference type="ChEBI" id="CHEBI:15378"/>
        <dbReference type="ChEBI" id="CHEBI:15890"/>
        <dbReference type="ChEBI" id="CHEBI:32544"/>
        <dbReference type="ChEBI" id="CHEBI:57502"/>
        <dbReference type="ChEBI" id="CHEBI:57918"/>
        <dbReference type="EC" id="2.4.2.21"/>
    </reaction>
</comment>
<evidence type="ECO:0000313" key="11">
    <source>
        <dbReference type="Proteomes" id="UP000243342"/>
    </source>
</evidence>
<keyword evidence="11" id="KW-1185">Reference proteome</keyword>
<dbReference type="EC" id="2.4.2.21" evidence="3"/>
<dbReference type="RefSeq" id="WP_071656516.1">
    <property type="nucleotide sequence ID" value="NZ_MLCF01000049.1"/>
</dbReference>
<evidence type="ECO:0000256" key="9">
    <source>
        <dbReference type="ARBA" id="ARBA00047340"/>
    </source>
</evidence>
<keyword evidence="5" id="KW-0169">Cobalamin biosynthesis</keyword>
<dbReference type="InterPro" id="IPR036087">
    <property type="entry name" value="Nict_dMeBzImd_PRibTrfase_sf"/>
</dbReference>
<dbReference type="Gene3D" id="1.10.1610.10">
    <property type="match status" value="1"/>
</dbReference>
<dbReference type="SUPFAM" id="SSF52733">
    <property type="entry name" value="Nicotinate mononucleotide:5,6-dimethylbenzimidazole phosphoribosyltransferase (CobT)"/>
    <property type="match status" value="1"/>
</dbReference>
<keyword evidence="7 10" id="KW-0808">Transferase</keyword>
<evidence type="ECO:0000256" key="8">
    <source>
        <dbReference type="ARBA" id="ARBA00030686"/>
    </source>
</evidence>
<dbReference type="GO" id="GO:0008939">
    <property type="term" value="F:nicotinate-nucleotide-dimethylbenzimidazole phosphoribosyltransferase activity"/>
    <property type="evidence" value="ECO:0007669"/>
    <property type="project" value="UniProtKB-EC"/>
</dbReference>
<evidence type="ECO:0000313" key="10">
    <source>
        <dbReference type="EMBL" id="OIV37564.1"/>
    </source>
</evidence>
<evidence type="ECO:0000256" key="5">
    <source>
        <dbReference type="ARBA" id="ARBA00022573"/>
    </source>
</evidence>
<evidence type="ECO:0000256" key="7">
    <source>
        <dbReference type="ARBA" id="ARBA00022679"/>
    </source>
</evidence>
<dbReference type="Gene3D" id="3.40.50.10210">
    <property type="match status" value="1"/>
</dbReference>
<evidence type="ECO:0000256" key="1">
    <source>
        <dbReference type="ARBA" id="ARBA00005049"/>
    </source>
</evidence>
<evidence type="ECO:0000256" key="6">
    <source>
        <dbReference type="ARBA" id="ARBA00022676"/>
    </source>
</evidence>
<proteinExistence type="inferred from homology"/>
<dbReference type="GO" id="GO:0009236">
    <property type="term" value="P:cobalamin biosynthetic process"/>
    <property type="evidence" value="ECO:0007669"/>
    <property type="project" value="UniProtKB-KW"/>
</dbReference>
<dbReference type="CDD" id="cd02439">
    <property type="entry name" value="DMB-PRT_CobT"/>
    <property type="match status" value="1"/>
</dbReference>
<dbReference type="Proteomes" id="UP000243342">
    <property type="component" value="Unassembled WGS sequence"/>
</dbReference>
<dbReference type="PANTHER" id="PTHR43463">
    <property type="entry name" value="NICOTINATE-NUCLEOTIDE--DIMETHYLBENZIMIDAZOLE PHOSPHORIBOSYLTRANSFERASE"/>
    <property type="match status" value="1"/>
</dbReference>
<organism evidence="10 11">
    <name type="scientific">Mangrovactinospora gilvigrisea</name>
    <dbReference type="NCBI Taxonomy" id="1428644"/>
    <lineage>
        <taxon>Bacteria</taxon>
        <taxon>Bacillati</taxon>
        <taxon>Actinomycetota</taxon>
        <taxon>Actinomycetes</taxon>
        <taxon>Kitasatosporales</taxon>
        <taxon>Streptomycetaceae</taxon>
        <taxon>Mangrovactinospora</taxon>
    </lineage>
</organism>
<keyword evidence="6 10" id="KW-0328">Glycosyltransferase</keyword>
<gene>
    <name evidence="10" type="ORF">BIV57_10485</name>
</gene>
<dbReference type="STRING" id="1428644.BIV57_10485"/>
<dbReference type="AlphaFoldDB" id="A0A1J7C7Q3"/>
<sequence length="365" mass="37571">MNLHSLSAAVQRPDPETEAAAEQYRLRLPAPAGALGQLDALGAWLASVQERCPTEPIARPRVIVLAGDHGVAAAGVSAHTERGTTTLDLVRAVLDGAAPVNVLARTAGDVPVRVVDICLDADPEQLPPDTAKHRVRRGSGRIDHEDACTLEEADAAFAAGMALADEEADSGTDLVLLGDLGVGSTTGAAVLVAALCGVDASVVTGRGSGIDDYAWMHKCAAIRDALRRARPVLGEPMELLAAVGGPQLAALSGFLLQSAVRRLPVVLDGVVAAAAALVVQRIAHRATDWWRAATPTGEPAQDKALERMLIEPLMQHKVHTGGGAAAVLTVPLLKAAAAALAELPAAEPVAEKMADGPDVDAYDAT</sequence>
<dbReference type="Pfam" id="PF02277">
    <property type="entry name" value="DBI_PRT"/>
    <property type="match status" value="1"/>
</dbReference>
<comment type="similarity">
    <text evidence="2">Belongs to the CobT family.</text>
</comment>
<reference evidence="10 11" key="1">
    <citation type="submission" date="2016-10" db="EMBL/GenBank/DDBJ databases">
        <title>Genome sequence of Streptomyces gilvigriseus MUSC 26.</title>
        <authorList>
            <person name="Lee L.-H."/>
            <person name="Ser H.-L."/>
        </authorList>
    </citation>
    <scope>NUCLEOTIDE SEQUENCE [LARGE SCALE GENOMIC DNA]</scope>
    <source>
        <strain evidence="10 11">MUSC 26</strain>
    </source>
</reference>
<dbReference type="PANTHER" id="PTHR43463:SF1">
    <property type="entry name" value="NICOTINATE-NUCLEOTIDE--DIMETHYLBENZIMIDAZOLE PHOSPHORIBOSYLTRANSFERASE"/>
    <property type="match status" value="1"/>
</dbReference>
<comment type="pathway">
    <text evidence="1">Nucleoside biosynthesis; alpha-ribazole biosynthesis; alpha-ribazole from 5,6-dimethylbenzimidazole: step 1/2.</text>
</comment>
<dbReference type="UniPathway" id="UPA00061">
    <property type="reaction ID" value="UER00516"/>
</dbReference>
<dbReference type="NCBIfam" id="NF000996">
    <property type="entry name" value="PRK00105.1"/>
    <property type="match status" value="1"/>
</dbReference>
<evidence type="ECO:0000256" key="2">
    <source>
        <dbReference type="ARBA" id="ARBA00007110"/>
    </source>
</evidence>
<evidence type="ECO:0000256" key="3">
    <source>
        <dbReference type="ARBA" id="ARBA00011991"/>
    </source>
</evidence>
<evidence type="ECO:0000256" key="4">
    <source>
        <dbReference type="ARBA" id="ARBA00015486"/>
    </source>
</evidence>
<comment type="caution">
    <text evidence="10">The sequence shown here is derived from an EMBL/GenBank/DDBJ whole genome shotgun (WGS) entry which is preliminary data.</text>
</comment>
<dbReference type="InterPro" id="IPR023195">
    <property type="entry name" value="Nict_dMeBzImd_PRibTrfase_N"/>
</dbReference>
<dbReference type="InterPro" id="IPR003200">
    <property type="entry name" value="Nict_dMeBzImd_PRibTrfase"/>
</dbReference>
<accession>A0A1J7C7Q3</accession>